<evidence type="ECO:0000313" key="1">
    <source>
        <dbReference type="EMBL" id="ABP69340.1"/>
    </source>
</evidence>
<protein>
    <submittedName>
        <fullName evidence="1">Uncharacterized protein</fullName>
    </submittedName>
</protein>
<sequence>MIWNPLTILVAVFPSAARREAAACSKRWQAAAARDPRLTLDIIRMGGVLDLQPVRLVDGYPEPEPIDPQRLAYEAGRRDFAMQLLALAHLTPDDLNILMETNDAA</sequence>
<dbReference type="AlphaFoldDB" id="A4WPM6"/>
<dbReference type="BioCyc" id="RSPH349102:G1G8M-445-MONOMER"/>
<accession>A4WPM6</accession>
<dbReference type="KEGG" id="rsq:Rsph17025_0434"/>
<reference evidence="1" key="1">
    <citation type="submission" date="2007-04" db="EMBL/GenBank/DDBJ databases">
        <title>Complete sequence of chromosome of Rhodobacter sphaeroides ATCC 17025.</title>
        <authorList>
            <consortium name="US DOE Joint Genome Institute"/>
            <person name="Copeland A."/>
            <person name="Lucas S."/>
            <person name="Lapidus A."/>
            <person name="Barry K."/>
            <person name="Detter J.C."/>
            <person name="Glavina del Rio T."/>
            <person name="Hammon N."/>
            <person name="Israni S."/>
            <person name="Dalin E."/>
            <person name="Tice H."/>
            <person name="Pitluck S."/>
            <person name="Chertkov O."/>
            <person name="Brettin T."/>
            <person name="Bruce D."/>
            <person name="Han C."/>
            <person name="Schmutz J."/>
            <person name="Larimer F."/>
            <person name="Land M."/>
            <person name="Hauser L."/>
            <person name="Kyrpides N."/>
            <person name="Kim E."/>
            <person name="Richardson P."/>
            <person name="Mackenzie C."/>
            <person name="Choudhary M."/>
            <person name="Donohue T.J."/>
            <person name="Kaplan S."/>
        </authorList>
    </citation>
    <scope>NUCLEOTIDE SEQUENCE [LARGE SCALE GENOMIC DNA]</scope>
    <source>
        <strain evidence="1">ATCC 17025</strain>
    </source>
</reference>
<gene>
    <name evidence="1" type="ordered locus">Rsph17025_0434</name>
</gene>
<organism evidence="1">
    <name type="scientific">Cereibacter sphaeroides (strain ATCC 17025 / ATH 2.4.3)</name>
    <name type="common">Rhodobacter sphaeroides</name>
    <dbReference type="NCBI Taxonomy" id="349102"/>
    <lineage>
        <taxon>Bacteria</taxon>
        <taxon>Pseudomonadati</taxon>
        <taxon>Pseudomonadota</taxon>
        <taxon>Alphaproteobacteria</taxon>
        <taxon>Rhodobacterales</taxon>
        <taxon>Paracoccaceae</taxon>
        <taxon>Cereibacter</taxon>
    </lineage>
</organism>
<name>A4WPM6_CERS5</name>
<dbReference type="HOGENOM" id="CLU_2234510_0_0_5"/>
<proteinExistence type="predicted"/>
<dbReference type="EMBL" id="CP000661">
    <property type="protein sequence ID" value="ABP69340.1"/>
    <property type="molecule type" value="Genomic_DNA"/>
</dbReference>